<evidence type="ECO:0000313" key="1">
    <source>
        <dbReference type="EMBL" id="GIY92397.1"/>
    </source>
</evidence>
<proteinExistence type="predicted"/>
<accession>A0AAV4XB65</accession>
<keyword evidence="1" id="KW-0067">ATP-binding</keyword>
<keyword evidence="2" id="KW-1185">Reference proteome</keyword>
<name>A0AAV4XB65_CAEEX</name>
<organism evidence="1 2">
    <name type="scientific">Caerostris extrusa</name>
    <name type="common">Bark spider</name>
    <name type="synonym">Caerostris bankana</name>
    <dbReference type="NCBI Taxonomy" id="172846"/>
    <lineage>
        <taxon>Eukaryota</taxon>
        <taxon>Metazoa</taxon>
        <taxon>Ecdysozoa</taxon>
        <taxon>Arthropoda</taxon>
        <taxon>Chelicerata</taxon>
        <taxon>Arachnida</taxon>
        <taxon>Araneae</taxon>
        <taxon>Araneomorphae</taxon>
        <taxon>Entelegynae</taxon>
        <taxon>Araneoidea</taxon>
        <taxon>Araneidae</taxon>
        <taxon>Caerostris</taxon>
    </lineage>
</organism>
<dbReference type="Gene3D" id="3.60.10.10">
    <property type="entry name" value="Endonuclease/exonuclease/phosphatase"/>
    <property type="match status" value="1"/>
</dbReference>
<keyword evidence="1" id="KW-0547">Nucleotide-binding</keyword>
<dbReference type="GO" id="GO:0004386">
    <property type="term" value="F:helicase activity"/>
    <property type="evidence" value="ECO:0007669"/>
    <property type="project" value="UniProtKB-KW"/>
</dbReference>
<comment type="caution">
    <text evidence="1">The sequence shown here is derived from an EMBL/GenBank/DDBJ whole genome shotgun (WGS) entry which is preliminary data.</text>
</comment>
<keyword evidence="1" id="KW-0378">Hydrolase</keyword>
<protein>
    <submittedName>
        <fullName evidence="1">ATP-dependent DNA helicase</fullName>
    </submittedName>
</protein>
<dbReference type="AlphaFoldDB" id="A0AAV4XB65"/>
<dbReference type="EMBL" id="BPLR01000136">
    <property type="protein sequence ID" value="GIY92397.1"/>
    <property type="molecule type" value="Genomic_DNA"/>
</dbReference>
<gene>
    <name evidence="1" type="primary">AVEN_267639_1</name>
    <name evidence="1" type="ORF">CEXT_43361</name>
</gene>
<sequence length="119" mass="13355">MHHTEQSLNAHYDDIAADACFMNIDILLLSETWTILRYTFELNGFDSHHLVSNLSRRSPSGVSIYIKHHLKLLVESVEIFPNQDLGIPVLVASFTTKIIVTILYAKPGSSDDDITDAID</sequence>
<keyword evidence="1" id="KW-0347">Helicase</keyword>
<dbReference type="InterPro" id="IPR036691">
    <property type="entry name" value="Endo/exonu/phosph_ase_sf"/>
</dbReference>
<dbReference type="Proteomes" id="UP001054945">
    <property type="component" value="Unassembled WGS sequence"/>
</dbReference>
<dbReference type="SUPFAM" id="SSF56219">
    <property type="entry name" value="DNase I-like"/>
    <property type="match status" value="1"/>
</dbReference>
<reference evidence="1 2" key="1">
    <citation type="submission" date="2021-06" db="EMBL/GenBank/DDBJ databases">
        <title>Caerostris extrusa draft genome.</title>
        <authorList>
            <person name="Kono N."/>
            <person name="Arakawa K."/>
        </authorList>
    </citation>
    <scope>NUCLEOTIDE SEQUENCE [LARGE SCALE GENOMIC DNA]</scope>
</reference>
<evidence type="ECO:0000313" key="2">
    <source>
        <dbReference type="Proteomes" id="UP001054945"/>
    </source>
</evidence>